<evidence type="ECO:0000313" key="2">
    <source>
        <dbReference type="EMBL" id="KAF7256819.1"/>
    </source>
</evidence>
<dbReference type="Proteomes" id="UP000822476">
    <property type="component" value="Unassembled WGS sequence"/>
</dbReference>
<dbReference type="InterPro" id="IPR018247">
    <property type="entry name" value="EF_Hand_1_Ca_BS"/>
</dbReference>
<feature type="domain" description="EF-hand" evidence="1">
    <location>
        <begin position="23"/>
        <end position="47"/>
    </location>
</feature>
<keyword evidence="3" id="KW-1185">Reference proteome</keyword>
<name>A0A8S9YPI2_9TREM</name>
<dbReference type="GO" id="GO:0005509">
    <property type="term" value="F:calcium ion binding"/>
    <property type="evidence" value="ECO:0007669"/>
    <property type="project" value="InterPro"/>
</dbReference>
<evidence type="ECO:0000259" key="1">
    <source>
        <dbReference type="PROSITE" id="PS50222"/>
    </source>
</evidence>
<gene>
    <name evidence="2" type="ORF">EG68_06296</name>
</gene>
<dbReference type="OrthoDB" id="418595at2759"/>
<dbReference type="EMBL" id="JTDE01002829">
    <property type="protein sequence ID" value="KAF7256819.1"/>
    <property type="molecule type" value="Genomic_DNA"/>
</dbReference>
<protein>
    <recommendedName>
        <fullName evidence="1">EF-hand domain-containing protein</fullName>
    </recommendedName>
</protein>
<sequence length="147" mass="16937">MIPGLVDMNFPFNKLEIQMISLLYDPDRDGFINLDDLQTSLNELRSHTGLCTPTIDIYLSSTEQHEHKLQPNTMLTDQQLDGGDEWSPIEIAFYYRPASYLPSDWSPNSGPDFMSVAHDPLLWSKMTLEVARYEERMQRHMSLLSIG</sequence>
<dbReference type="PROSITE" id="PS00018">
    <property type="entry name" value="EF_HAND_1"/>
    <property type="match status" value="1"/>
</dbReference>
<dbReference type="PROSITE" id="PS50222">
    <property type="entry name" value="EF_HAND_2"/>
    <property type="match status" value="1"/>
</dbReference>
<proteinExistence type="predicted"/>
<comment type="caution">
    <text evidence="2">The sequence shown here is derived from an EMBL/GenBank/DDBJ whole genome shotgun (WGS) entry which is preliminary data.</text>
</comment>
<dbReference type="AlphaFoldDB" id="A0A8S9YPI2"/>
<dbReference type="InterPro" id="IPR002048">
    <property type="entry name" value="EF_hand_dom"/>
</dbReference>
<accession>A0A8S9YPI2</accession>
<evidence type="ECO:0000313" key="3">
    <source>
        <dbReference type="Proteomes" id="UP000822476"/>
    </source>
</evidence>
<reference evidence="2" key="1">
    <citation type="submission" date="2019-07" db="EMBL/GenBank/DDBJ databases">
        <title>Annotation for the trematode Paragonimus miyazaki's.</title>
        <authorList>
            <person name="Choi Y.-J."/>
        </authorList>
    </citation>
    <scope>NUCLEOTIDE SEQUENCE</scope>
    <source>
        <strain evidence="2">Japan</strain>
    </source>
</reference>
<organism evidence="2 3">
    <name type="scientific">Paragonimus skrjabini miyazakii</name>
    <dbReference type="NCBI Taxonomy" id="59628"/>
    <lineage>
        <taxon>Eukaryota</taxon>
        <taxon>Metazoa</taxon>
        <taxon>Spiralia</taxon>
        <taxon>Lophotrochozoa</taxon>
        <taxon>Platyhelminthes</taxon>
        <taxon>Trematoda</taxon>
        <taxon>Digenea</taxon>
        <taxon>Plagiorchiida</taxon>
        <taxon>Troglotremata</taxon>
        <taxon>Troglotrematidae</taxon>
        <taxon>Paragonimus</taxon>
    </lineage>
</organism>